<feature type="transmembrane region" description="Helical" evidence="1">
    <location>
        <begin position="156"/>
        <end position="176"/>
    </location>
</feature>
<keyword evidence="1" id="KW-0812">Transmembrane</keyword>
<feature type="transmembrane region" description="Helical" evidence="1">
    <location>
        <begin position="102"/>
        <end position="124"/>
    </location>
</feature>
<dbReference type="Proteomes" id="UP001383392">
    <property type="component" value="Unassembled WGS sequence"/>
</dbReference>
<feature type="transmembrane region" description="Helical" evidence="1">
    <location>
        <begin position="33"/>
        <end position="52"/>
    </location>
</feature>
<name>A0ABU8ZR20_9MOLU</name>
<dbReference type="EMBL" id="JAOSJG010000008">
    <property type="protein sequence ID" value="MEK0309114.1"/>
    <property type="molecule type" value="Genomic_DNA"/>
</dbReference>
<organism evidence="2 3">
    <name type="scientific">Candidatus Phytoplasma citri</name>
    <dbReference type="NCBI Taxonomy" id="180978"/>
    <lineage>
        <taxon>Bacteria</taxon>
        <taxon>Bacillati</taxon>
        <taxon>Mycoplasmatota</taxon>
        <taxon>Mollicutes</taxon>
        <taxon>Acholeplasmatales</taxon>
        <taxon>Acholeplasmataceae</taxon>
        <taxon>Candidatus Phytoplasma</taxon>
        <taxon>16SrII (Peanut WB group)</taxon>
    </lineage>
</organism>
<feature type="transmembrane region" description="Helical" evidence="1">
    <location>
        <begin position="254"/>
        <end position="275"/>
    </location>
</feature>
<sequence>MVKKLTLVNTKYQKNHFNLNLCNNIKNKFIFKLLLFLVIFTIFSDIYVIIYYKVNVFDIKKIFKQIFFHYRFFTNQMILSILYILCTFLVGMKNKERQKKIILIALVNSLLTFFVYNIILVPIWKKYNDFNIFCNYLKQNIFYNANFFQNIYESHFLSIIQHTIIPLTFFIIFIYLKISKIKIKEIFISFLHPLIYLFVFFLCLLDPLKTCLGVHCTSNKCWFPYANIQCDYNLHENKVFGEPILGINYFRGKIAVFIREFVLFILFAAFFYIIFEIKNKSIKVKKRILIYE</sequence>
<proteinExistence type="predicted"/>
<feature type="transmembrane region" description="Helical" evidence="1">
    <location>
        <begin position="188"/>
        <end position="208"/>
    </location>
</feature>
<evidence type="ECO:0000256" key="1">
    <source>
        <dbReference type="SAM" id="Phobius"/>
    </source>
</evidence>
<gene>
    <name evidence="2" type="ORF">OC712_01265</name>
</gene>
<protein>
    <submittedName>
        <fullName evidence="2">Uncharacterized protein</fullName>
    </submittedName>
</protein>
<evidence type="ECO:0000313" key="3">
    <source>
        <dbReference type="Proteomes" id="UP001383392"/>
    </source>
</evidence>
<accession>A0ABU8ZR20</accession>
<feature type="transmembrane region" description="Helical" evidence="1">
    <location>
        <begin position="72"/>
        <end position="90"/>
    </location>
</feature>
<keyword evidence="1" id="KW-0472">Membrane</keyword>
<reference evidence="2 3" key="1">
    <citation type="journal article" date="2023" name="Int. J. Syst. Evol. Microbiol.">
        <title>The observation of taxonomic boundaries for the 16SrII and 16SrXXV phytoplasmas using genome-based delimitation.</title>
        <authorList>
            <person name="Rodrigues Jardim B."/>
            <person name="Tran-Nguyen L.T.T."/>
            <person name="Gambley C."/>
            <person name="Al-Sadi A.M."/>
            <person name="Al-Subhi A.M."/>
            <person name="Foissac X."/>
            <person name="Salar P."/>
            <person name="Cai H."/>
            <person name="Yang J.Y."/>
            <person name="Davis R."/>
            <person name="Jones L."/>
            <person name="Rodoni B."/>
            <person name="Constable F.E."/>
        </authorList>
    </citation>
    <scope>NUCLEOTIDE SEQUENCE [LARGE SCALE GENOMIC DNA]</scope>
    <source>
        <strain evidence="2">BAWM-OMN-P75</strain>
    </source>
</reference>
<comment type="caution">
    <text evidence="2">The sequence shown here is derived from an EMBL/GenBank/DDBJ whole genome shotgun (WGS) entry which is preliminary data.</text>
</comment>
<evidence type="ECO:0000313" key="2">
    <source>
        <dbReference type="EMBL" id="MEK0309114.1"/>
    </source>
</evidence>
<keyword evidence="3" id="KW-1185">Reference proteome</keyword>
<dbReference type="RefSeq" id="WP_340482462.1">
    <property type="nucleotide sequence ID" value="NZ_JAOSJG010000008.1"/>
</dbReference>
<keyword evidence="1" id="KW-1133">Transmembrane helix</keyword>